<dbReference type="Gene3D" id="3.20.80.10">
    <property type="entry name" value="Regulatory factor, effector binding domain"/>
    <property type="match status" value="1"/>
</dbReference>
<dbReference type="PANTHER" id="PTHR11220">
    <property type="entry name" value="HEME-BINDING PROTEIN-RELATED"/>
    <property type="match status" value="1"/>
</dbReference>
<reference evidence="2 3" key="1">
    <citation type="journal article" date="2007" name="Science">
        <title>Sea anemone genome reveals ancestral eumetazoan gene repertoire and genomic organization.</title>
        <authorList>
            <person name="Putnam N.H."/>
            <person name="Srivastava M."/>
            <person name="Hellsten U."/>
            <person name="Dirks B."/>
            <person name="Chapman J."/>
            <person name="Salamov A."/>
            <person name="Terry A."/>
            <person name="Shapiro H."/>
            <person name="Lindquist E."/>
            <person name="Kapitonov V.V."/>
            <person name="Jurka J."/>
            <person name="Genikhovich G."/>
            <person name="Grigoriev I.V."/>
            <person name="Lucas S.M."/>
            <person name="Steele R.E."/>
            <person name="Finnerty J.R."/>
            <person name="Technau U."/>
            <person name="Martindale M.Q."/>
            <person name="Rokhsar D.S."/>
        </authorList>
    </citation>
    <scope>NUCLEOTIDE SEQUENCE [LARGE SCALE GENOMIC DNA]</scope>
    <source>
        <strain evidence="3">CH2 X CH6</strain>
    </source>
</reference>
<keyword evidence="3" id="KW-1185">Reference proteome</keyword>
<dbReference type="STRING" id="45351.A7SP48"/>
<dbReference type="PhylomeDB" id="A7SP48"/>
<dbReference type="Pfam" id="PF04832">
    <property type="entry name" value="SOUL"/>
    <property type="match status" value="1"/>
</dbReference>
<dbReference type="FunFam" id="3.20.80.10:FF:000002">
    <property type="entry name" value="Heme-binding protein 2"/>
    <property type="match status" value="1"/>
</dbReference>
<dbReference type="AlphaFoldDB" id="A7SP48"/>
<evidence type="ECO:0000256" key="1">
    <source>
        <dbReference type="ARBA" id="ARBA00009817"/>
    </source>
</evidence>
<dbReference type="OMA" id="STITISX"/>
<sequence length="145" mass="16657">EKATEMGFMRLFKYISGENVKKVKIDMTAPVLNQIQPAQGPFCKNNFTISFFQPFEDQKNPIAPSSKDVFISTMPEMCAYVRTYPGFGANTDKIEKNAEALGEALQKAGLGETYYTEMFYYAGYDSPFRLFNRHNDIWFIRKGKQ</sequence>
<evidence type="ECO:0000313" key="3">
    <source>
        <dbReference type="Proteomes" id="UP000001593"/>
    </source>
</evidence>
<proteinExistence type="inferred from homology"/>
<dbReference type="HOGENOM" id="CLU_068699_2_2_1"/>
<dbReference type="InParanoid" id="A7SP48"/>
<dbReference type="SUPFAM" id="SSF55136">
    <property type="entry name" value="Probable bacterial effector-binding domain"/>
    <property type="match status" value="1"/>
</dbReference>
<dbReference type="eggNOG" id="ENOG502RXJR">
    <property type="taxonomic scope" value="Eukaryota"/>
</dbReference>
<dbReference type="PANTHER" id="PTHR11220:SF1">
    <property type="entry name" value="HEME-BINDING PROTEIN 2"/>
    <property type="match status" value="1"/>
</dbReference>
<protein>
    <recommendedName>
        <fullName evidence="4">HEBP2 protein</fullName>
    </recommendedName>
</protein>
<gene>
    <name evidence="2" type="ORF">NEMVEDRAFT_v1g125664</name>
</gene>
<organism evidence="2 3">
    <name type="scientific">Nematostella vectensis</name>
    <name type="common">Starlet sea anemone</name>
    <dbReference type="NCBI Taxonomy" id="45351"/>
    <lineage>
        <taxon>Eukaryota</taxon>
        <taxon>Metazoa</taxon>
        <taxon>Cnidaria</taxon>
        <taxon>Anthozoa</taxon>
        <taxon>Hexacorallia</taxon>
        <taxon>Actiniaria</taxon>
        <taxon>Edwardsiidae</taxon>
        <taxon>Nematostella</taxon>
    </lineage>
</organism>
<accession>A7SP48</accession>
<dbReference type="InterPro" id="IPR011256">
    <property type="entry name" value="Reg_factor_effector_dom_sf"/>
</dbReference>
<evidence type="ECO:0008006" key="4">
    <source>
        <dbReference type="Google" id="ProtNLM"/>
    </source>
</evidence>
<comment type="similarity">
    <text evidence="1">Belongs to the HEBP family.</text>
</comment>
<dbReference type="Proteomes" id="UP000001593">
    <property type="component" value="Unassembled WGS sequence"/>
</dbReference>
<dbReference type="InterPro" id="IPR006917">
    <property type="entry name" value="SOUL_heme-bd"/>
</dbReference>
<feature type="non-terminal residue" evidence="2">
    <location>
        <position position="1"/>
    </location>
</feature>
<name>A7SP48_NEMVE</name>
<evidence type="ECO:0000313" key="2">
    <source>
        <dbReference type="EMBL" id="EDO34503.1"/>
    </source>
</evidence>
<dbReference type="EMBL" id="DS469728">
    <property type="protein sequence ID" value="EDO34503.1"/>
    <property type="molecule type" value="Genomic_DNA"/>
</dbReference>